<dbReference type="SMART" id="SM00256">
    <property type="entry name" value="FBOX"/>
    <property type="match status" value="1"/>
</dbReference>
<feature type="region of interest" description="Disordered" evidence="4">
    <location>
        <begin position="336"/>
        <end position="359"/>
    </location>
</feature>
<dbReference type="PROSITE" id="PS50181">
    <property type="entry name" value="FBOX"/>
    <property type="match status" value="1"/>
</dbReference>
<dbReference type="InterPro" id="IPR036047">
    <property type="entry name" value="F-box-like_dom_sf"/>
</dbReference>
<dbReference type="Pfam" id="PF12937">
    <property type="entry name" value="F-box-like"/>
    <property type="match status" value="1"/>
</dbReference>
<dbReference type="PANTHER" id="PTHR19848">
    <property type="entry name" value="WD40 REPEAT PROTEIN"/>
    <property type="match status" value="1"/>
</dbReference>
<dbReference type="Proteomes" id="UP001194468">
    <property type="component" value="Unassembled WGS sequence"/>
</dbReference>
<dbReference type="SUPFAM" id="SSF50978">
    <property type="entry name" value="WD40 repeat-like"/>
    <property type="match status" value="2"/>
</dbReference>
<dbReference type="AlphaFoldDB" id="A0AAD4C4H8"/>
<dbReference type="SUPFAM" id="SSF81383">
    <property type="entry name" value="F-box domain"/>
    <property type="match status" value="1"/>
</dbReference>
<reference evidence="6" key="1">
    <citation type="submission" date="2019-10" db="EMBL/GenBank/DDBJ databases">
        <authorList>
            <consortium name="DOE Joint Genome Institute"/>
            <person name="Kuo A."/>
            <person name="Miyauchi S."/>
            <person name="Kiss E."/>
            <person name="Drula E."/>
            <person name="Kohler A."/>
            <person name="Sanchez-Garcia M."/>
            <person name="Andreopoulos B."/>
            <person name="Barry K.W."/>
            <person name="Bonito G."/>
            <person name="Buee M."/>
            <person name="Carver A."/>
            <person name="Chen C."/>
            <person name="Cichocki N."/>
            <person name="Clum A."/>
            <person name="Culley D."/>
            <person name="Crous P.W."/>
            <person name="Fauchery L."/>
            <person name="Girlanda M."/>
            <person name="Hayes R."/>
            <person name="Keri Z."/>
            <person name="LaButti K."/>
            <person name="Lipzen A."/>
            <person name="Lombard V."/>
            <person name="Magnuson J."/>
            <person name="Maillard F."/>
            <person name="Morin E."/>
            <person name="Murat C."/>
            <person name="Nolan M."/>
            <person name="Ohm R."/>
            <person name="Pangilinan J."/>
            <person name="Pereira M."/>
            <person name="Perotto S."/>
            <person name="Peter M."/>
            <person name="Riley R."/>
            <person name="Sitrit Y."/>
            <person name="Stielow B."/>
            <person name="Szollosi G."/>
            <person name="Zifcakova L."/>
            <person name="Stursova M."/>
            <person name="Spatafora J.W."/>
            <person name="Tedersoo L."/>
            <person name="Vaario L.-M."/>
            <person name="Yamada A."/>
            <person name="Yan M."/>
            <person name="Wang P."/>
            <person name="Xu J."/>
            <person name="Bruns T."/>
            <person name="Baldrian P."/>
            <person name="Vilgalys R."/>
            <person name="Henrissat B."/>
            <person name="Grigoriev I.V."/>
            <person name="Hibbett D."/>
            <person name="Nagy L.G."/>
            <person name="Martin F.M."/>
        </authorList>
    </citation>
    <scope>NUCLEOTIDE SEQUENCE</scope>
    <source>
        <strain evidence="6">BED1</strain>
    </source>
</reference>
<dbReference type="EMBL" id="WHUW01000003">
    <property type="protein sequence ID" value="KAF8448871.1"/>
    <property type="molecule type" value="Genomic_DNA"/>
</dbReference>
<reference evidence="6" key="2">
    <citation type="journal article" date="2020" name="Nat. Commun.">
        <title>Large-scale genome sequencing of mycorrhizal fungi provides insights into the early evolution of symbiotic traits.</title>
        <authorList>
            <person name="Miyauchi S."/>
            <person name="Kiss E."/>
            <person name="Kuo A."/>
            <person name="Drula E."/>
            <person name="Kohler A."/>
            <person name="Sanchez-Garcia M."/>
            <person name="Morin E."/>
            <person name="Andreopoulos B."/>
            <person name="Barry K.W."/>
            <person name="Bonito G."/>
            <person name="Buee M."/>
            <person name="Carver A."/>
            <person name="Chen C."/>
            <person name="Cichocki N."/>
            <person name="Clum A."/>
            <person name="Culley D."/>
            <person name="Crous P.W."/>
            <person name="Fauchery L."/>
            <person name="Girlanda M."/>
            <person name="Hayes R.D."/>
            <person name="Keri Z."/>
            <person name="LaButti K."/>
            <person name="Lipzen A."/>
            <person name="Lombard V."/>
            <person name="Magnuson J."/>
            <person name="Maillard F."/>
            <person name="Murat C."/>
            <person name="Nolan M."/>
            <person name="Ohm R.A."/>
            <person name="Pangilinan J."/>
            <person name="Pereira M.F."/>
            <person name="Perotto S."/>
            <person name="Peter M."/>
            <person name="Pfister S."/>
            <person name="Riley R."/>
            <person name="Sitrit Y."/>
            <person name="Stielow J.B."/>
            <person name="Szollosi G."/>
            <person name="Zifcakova L."/>
            <person name="Stursova M."/>
            <person name="Spatafora J.W."/>
            <person name="Tedersoo L."/>
            <person name="Vaario L.M."/>
            <person name="Yamada A."/>
            <person name="Yan M."/>
            <person name="Wang P."/>
            <person name="Xu J."/>
            <person name="Bruns T."/>
            <person name="Baldrian P."/>
            <person name="Vilgalys R."/>
            <person name="Dunand C."/>
            <person name="Henrissat B."/>
            <person name="Grigoriev I.V."/>
            <person name="Hibbett D."/>
            <person name="Nagy L.G."/>
            <person name="Martin F.M."/>
        </authorList>
    </citation>
    <scope>NUCLEOTIDE SEQUENCE</scope>
    <source>
        <strain evidence="6">BED1</strain>
    </source>
</reference>
<dbReference type="PRINTS" id="PR00320">
    <property type="entry name" value="GPROTEINBRPT"/>
</dbReference>
<evidence type="ECO:0000313" key="6">
    <source>
        <dbReference type="EMBL" id="KAF8448871.1"/>
    </source>
</evidence>
<dbReference type="InterPro" id="IPR020472">
    <property type="entry name" value="WD40_PAC1"/>
</dbReference>
<dbReference type="PROSITE" id="PS50082">
    <property type="entry name" value="WD_REPEATS_2"/>
    <property type="match status" value="6"/>
</dbReference>
<feature type="repeat" description="WD" evidence="3">
    <location>
        <begin position="517"/>
        <end position="558"/>
    </location>
</feature>
<dbReference type="InterPro" id="IPR001810">
    <property type="entry name" value="F-box_dom"/>
</dbReference>
<dbReference type="PROSITE" id="PS00678">
    <property type="entry name" value="WD_REPEATS_1"/>
    <property type="match status" value="2"/>
</dbReference>
<evidence type="ECO:0000256" key="4">
    <source>
        <dbReference type="SAM" id="MobiDB-lite"/>
    </source>
</evidence>
<dbReference type="Pfam" id="PF00400">
    <property type="entry name" value="WD40"/>
    <property type="match status" value="6"/>
</dbReference>
<dbReference type="InterPro" id="IPR036322">
    <property type="entry name" value="WD40_repeat_dom_sf"/>
</dbReference>
<feature type="repeat" description="WD" evidence="3">
    <location>
        <begin position="395"/>
        <end position="436"/>
    </location>
</feature>
<feature type="domain" description="F-box" evidence="5">
    <location>
        <begin position="84"/>
        <end position="131"/>
    </location>
</feature>
<organism evidence="6 7">
    <name type="scientific">Boletus edulis BED1</name>
    <dbReference type="NCBI Taxonomy" id="1328754"/>
    <lineage>
        <taxon>Eukaryota</taxon>
        <taxon>Fungi</taxon>
        <taxon>Dikarya</taxon>
        <taxon>Basidiomycota</taxon>
        <taxon>Agaricomycotina</taxon>
        <taxon>Agaricomycetes</taxon>
        <taxon>Agaricomycetidae</taxon>
        <taxon>Boletales</taxon>
        <taxon>Boletineae</taxon>
        <taxon>Boletaceae</taxon>
        <taxon>Boletoideae</taxon>
        <taxon>Boletus</taxon>
    </lineage>
</organism>
<evidence type="ECO:0000313" key="7">
    <source>
        <dbReference type="Proteomes" id="UP001194468"/>
    </source>
</evidence>
<dbReference type="InterPro" id="IPR019775">
    <property type="entry name" value="WD40_repeat_CS"/>
</dbReference>
<dbReference type="Gene3D" id="1.20.1280.50">
    <property type="match status" value="1"/>
</dbReference>
<keyword evidence="2" id="KW-0677">Repeat</keyword>
<keyword evidence="7" id="KW-1185">Reference proteome</keyword>
<feature type="repeat" description="WD" evidence="3">
    <location>
        <begin position="437"/>
        <end position="476"/>
    </location>
</feature>
<dbReference type="InterPro" id="IPR015943">
    <property type="entry name" value="WD40/YVTN_repeat-like_dom_sf"/>
</dbReference>
<keyword evidence="1 3" id="KW-0853">WD repeat</keyword>
<dbReference type="PROSITE" id="PS50294">
    <property type="entry name" value="WD_REPEATS_REGION"/>
    <property type="match status" value="4"/>
</dbReference>
<dbReference type="PANTHER" id="PTHR19848:SF8">
    <property type="entry name" value="F-BOX AND WD REPEAT DOMAIN CONTAINING 7"/>
    <property type="match status" value="1"/>
</dbReference>
<accession>A0AAD4C4H8</accession>
<feature type="repeat" description="WD" evidence="3">
    <location>
        <begin position="372"/>
        <end position="394"/>
    </location>
</feature>
<protein>
    <submittedName>
        <fullName evidence="6">WD40-repeat-containing domain protein</fullName>
    </submittedName>
</protein>
<proteinExistence type="predicted"/>
<feature type="repeat" description="WD" evidence="3">
    <location>
        <begin position="559"/>
        <end position="598"/>
    </location>
</feature>
<evidence type="ECO:0000256" key="1">
    <source>
        <dbReference type="ARBA" id="ARBA00022574"/>
    </source>
</evidence>
<comment type="caution">
    <text evidence="6">The sequence shown here is derived from an EMBL/GenBank/DDBJ whole genome shotgun (WGS) entry which is preliminary data.</text>
</comment>
<evidence type="ECO:0000256" key="3">
    <source>
        <dbReference type="PROSITE-ProRule" id="PRU00221"/>
    </source>
</evidence>
<dbReference type="InterPro" id="IPR001680">
    <property type="entry name" value="WD40_rpt"/>
</dbReference>
<dbReference type="SMART" id="SM00320">
    <property type="entry name" value="WD40"/>
    <property type="match status" value="7"/>
</dbReference>
<evidence type="ECO:0000259" key="5">
    <source>
        <dbReference type="PROSITE" id="PS50181"/>
    </source>
</evidence>
<sequence>MPAASPPTPAPSPGPTSSLFTDTIHLSRAHLTSYDPANLSRIEFANLIALGPASRKRYLLSLLNDCTPTELLFISQTVAPMLRRDFLAELPPEIALHILSFVEDPKTLARASQVSKRWHDLVQDEWLWKSMCGTYRFNMDTDNAEEIEYDDELVEESSREPGLFPTYPMDPVLQALTAEESLKRQEQSPLSSWRRTFSGKSVDDASPSYRKHFQHSYVIMSNMRRGGYLLRSHRMPIATPDGGVVTSVALDSDRVVVGCANSKVHIYSANTGVLCRTLTGHDQGVWAVHLVSRGGYCDEPESDTKALGDQSAVPLSRSPVTNGCIHMKYRRALGLDMPKKRRPRTAQRSETPGKPSDLCCTSEGWGQPNPIVVSAGCDKSLRIWDVVSGHCVYILRGHTATIRCARVLHNRPVAVTGSRDTTVRVWDIQKGRMLRILQGHSNSVRCLDVCGNRVVSGSYDASCRIWNVDTGECLHVLAGHEQEIYSVAFDGVRVVSGGMDTTVRVWDAMTGQCTALLQGHTALVCQLQLCPTTGLLATGGSDGRVITFDLHNYTSLQRISAHDSSVTSLQFDSNFLITGGNDGRVRMYETQSGMPVRDLSERCDSVWKVACKGGTCAIMCKRSGKMVIEIWTFRPRTLHL</sequence>
<dbReference type="CDD" id="cd00200">
    <property type="entry name" value="WD40"/>
    <property type="match status" value="1"/>
</dbReference>
<name>A0AAD4C4H8_BOLED</name>
<evidence type="ECO:0000256" key="2">
    <source>
        <dbReference type="ARBA" id="ARBA00022737"/>
    </source>
</evidence>
<feature type="repeat" description="WD" evidence="3">
    <location>
        <begin position="477"/>
        <end position="516"/>
    </location>
</feature>
<dbReference type="Gene3D" id="2.130.10.10">
    <property type="entry name" value="YVTN repeat-like/Quinoprotein amine dehydrogenase"/>
    <property type="match status" value="1"/>
</dbReference>
<gene>
    <name evidence="6" type="ORF">L210DRAFT_847180</name>
</gene>